<reference evidence="6 7" key="1">
    <citation type="journal article" date="2023" name="J. Phycol.">
        <title>Chrysosporum ovalisporum is synonymous with the true-branching cyanobacterium Umezakia natans (Nostocales/Aphanizomenonaceae).</title>
        <authorList>
            <person name="McGregor G.B."/>
            <person name="Sendall B.C."/>
            <person name="Niiyama Y."/>
            <person name="Tuji A."/>
            <person name="Willis A."/>
        </authorList>
    </citation>
    <scope>NUCLEOTIDE SEQUENCE [LARGE SCALE GENOMIC DNA]</scope>
    <source>
        <strain evidence="6 7">FSS-62</strain>
    </source>
</reference>
<keyword evidence="2 3" id="KW-0560">Oxidoreductase</keyword>
<dbReference type="Gene3D" id="3.40.50.720">
    <property type="entry name" value="NAD(P)-binding Rossmann-like Domain"/>
    <property type="match status" value="2"/>
</dbReference>
<dbReference type="GO" id="GO:0008465">
    <property type="term" value="F:hydroxypyruvate reductase (NADH) activity"/>
    <property type="evidence" value="ECO:0007669"/>
    <property type="project" value="TreeGrafter"/>
</dbReference>
<evidence type="ECO:0000256" key="2">
    <source>
        <dbReference type="ARBA" id="ARBA00023002"/>
    </source>
</evidence>
<name>A0AA43GYX7_9CYAN</name>
<evidence type="ECO:0000256" key="3">
    <source>
        <dbReference type="RuleBase" id="RU003719"/>
    </source>
</evidence>
<dbReference type="AlphaFoldDB" id="A0AA43GYX7"/>
<organism evidence="6 7">
    <name type="scientific">Umezakia ovalisporum FSS-62</name>
    <dbReference type="NCBI Taxonomy" id="2971776"/>
    <lineage>
        <taxon>Bacteria</taxon>
        <taxon>Bacillati</taxon>
        <taxon>Cyanobacteriota</taxon>
        <taxon>Cyanophyceae</taxon>
        <taxon>Nostocales</taxon>
        <taxon>Nodulariaceae</taxon>
        <taxon>Umezakia</taxon>
    </lineage>
</organism>
<sequence>MKPTVVITNWVHPEVIEFLEPHCEVIANANQESLSREEILQRAKNAQALMVFMPDTIDESFLQQCPQLKVVASALKGYDNFDVDACTRYGVWFTIVPSLLSAPTAEITIGLLIGLARQMLVSDRFIRTGKFAGWRPQFYSLGLANRTLGIVGMGALGKAIAQRLVGFEMQLLYSDPVALTPQQEAAGQLTRVPFDILIQSSDFIVLAVPLQPETFHLINANTLGTMKRGSFLINPCRGSVVDEQAVCQALESGHLAGYAADVFEMEDWYRSDRPYKIPQLLLENTNQTFFTPHIGSAVDDLRRNIALEAAQNILQALQGEKPQGAVNCLWT</sequence>
<evidence type="ECO:0000313" key="7">
    <source>
        <dbReference type="Proteomes" id="UP001159370"/>
    </source>
</evidence>
<comment type="similarity">
    <text evidence="1 3">Belongs to the D-isomer specific 2-hydroxyacid dehydrogenase family.</text>
</comment>
<protein>
    <submittedName>
        <fullName evidence="6">Phosphonate dehydrogenase</fullName>
    </submittedName>
</protein>
<dbReference type="InterPro" id="IPR050223">
    <property type="entry name" value="D-isomer_2-hydroxyacid_DH"/>
</dbReference>
<accession>A0AA43GYX7</accession>
<evidence type="ECO:0000259" key="4">
    <source>
        <dbReference type="Pfam" id="PF00389"/>
    </source>
</evidence>
<comment type="caution">
    <text evidence="6">The sequence shown here is derived from an EMBL/GenBank/DDBJ whole genome shotgun (WGS) entry which is preliminary data.</text>
</comment>
<dbReference type="Pfam" id="PF00389">
    <property type="entry name" value="2-Hacid_dh"/>
    <property type="match status" value="1"/>
</dbReference>
<dbReference type="InterPro" id="IPR006139">
    <property type="entry name" value="D-isomer_2_OHA_DH_cat_dom"/>
</dbReference>
<dbReference type="SUPFAM" id="SSF52283">
    <property type="entry name" value="Formate/glycerate dehydrogenase catalytic domain-like"/>
    <property type="match status" value="1"/>
</dbReference>
<feature type="domain" description="D-isomer specific 2-hydroxyacid dehydrogenase catalytic" evidence="4">
    <location>
        <begin position="5"/>
        <end position="327"/>
    </location>
</feature>
<gene>
    <name evidence="6" type="ORF">NWP23_08000</name>
</gene>
<dbReference type="InterPro" id="IPR036291">
    <property type="entry name" value="NAD(P)-bd_dom_sf"/>
</dbReference>
<dbReference type="Pfam" id="PF02826">
    <property type="entry name" value="2-Hacid_dh_C"/>
    <property type="match status" value="1"/>
</dbReference>
<dbReference type="GO" id="GO:0005829">
    <property type="term" value="C:cytosol"/>
    <property type="evidence" value="ECO:0007669"/>
    <property type="project" value="TreeGrafter"/>
</dbReference>
<proteinExistence type="inferred from homology"/>
<dbReference type="GO" id="GO:0051287">
    <property type="term" value="F:NAD binding"/>
    <property type="evidence" value="ECO:0007669"/>
    <property type="project" value="InterPro"/>
</dbReference>
<evidence type="ECO:0000256" key="1">
    <source>
        <dbReference type="ARBA" id="ARBA00005854"/>
    </source>
</evidence>
<dbReference type="SUPFAM" id="SSF51735">
    <property type="entry name" value="NAD(P)-binding Rossmann-fold domains"/>
    <property type="match status" value="1"/>
</dbReference>
<dbReference type="GO" id="GO:0030267">
    <property type="term" value="F:glyoxylate reductase (NADPH) activity"/>
    <property type="evidence" value="ECO:0007669"/>
    <property type="project" value="TreeGrafter"/>
</dbReference>
<dbReference type="GeneID" id="83683517"/>
<dbReference type="PANTHER" id="PTHR10996:SF257">
    <property type="entry name" value="GLYOXYLATE REDUCTASE 1"/>
    <property type="match status" value="1"/>
</dbReference>
<dbReference type="InterPro" id="IPR006140">
    <property type="entry name" value="D-isomer_DH_NAD-bd"/>
</dbReference>
<evidence type="ECO:0000259" key="5">
    <source>
        <dbReference type="Pfam" id="PF02826"/>
    </source>
</evidence>
<dbReference type="PANTHER" id="PTHR10996">
    <property type="entry name" value="2-HYDROXYACID DEHYDROGENASE-RELATED"/>
    <property type="match status" value="1"/>
</dbReference>
<dbReference type="InterPro" id="IPR029753">
    <property type="entry name" value="D-isomer_DH_CS"/>
</dbReference>
<feature type="domain" description="D-isomer specific 2-hydroxyacid dehydrogenase NAD-binding" evidence="5">
    <location>
        <begin position="109"/>
        <end position="295"/>
    </location>
</feature>
<dbReference type="RefSeq" id="WP_280652475.1">
    <property type="nucleotide sequence ID" value="NZ_JANQDL010000053.1"/>
</dbReference>
<dbReference type="CDD" id="cd12157">
    <property type="entry name" value="PTDH"/>
    <property type="match status" value="1"/>
</dbReference>
<dbReference type="Proteomes" id="UP001159370">
    <property type="component" value="Unassembled WGS sequence"/>
</dbReference>
<dbReference type="EMBL" id="JANQDL010000053">
    <property type="protein sequence ID" value="MDH6063710.1"/>
    <property type="molecule type" value="Genomic_DNA"/>
</dbReference>
<dbReference type="PROSITE" id="PS00671">
    <property type="entry name" value="D_2_HYDROXYACID_DH_3"/>
    <property type="match status" value="1"/>
</dbReference>
<evidence type="ECO:0000313" key="6">
    <source>
        <dbReference type="EMBL" id="MDH6063710.1"/>
    </source>
</evidence>